<proteinExistence type="predicted"/>
<feature type="region of interest" description="Disordered" evidence="1">
    <location>
        <begin position="67"/>
        <end position="110"/>
    </location>
</feature>
<accession>A0A085NSH1</accession>
<feature type="region of interest" description="Disordered" evidence="1">
    <location>
        <begin position="289"/>
        <end position="344"/>
    </location>
</feature>
<reference evidence="2" key="1">
    <citation type="journal article" date="2014" name="Nat. Genet.">
        <title>Genome and transcriptome of the porcine whipworm Trichuris suis.</title>
        <authorList>
            <person name="Jex A.R."/>
            <person name="Nejsum P."/>
            <person name="Schwarz E.M."/>
            <person name="Hu L."/>
            <person name="Young N.D."/>
            <person name="Hall R.S."/>
            <person name="Korhonen P.K."/>
            <person name="Liao S."/>
            <person name="Thamsborg S."/>
            <person name="Xia J."/>
            <person name="Xu P."/>
            <person name="Wang S."/>
            <person name="Scheerlinck J.P."/>
            <person name="Hofmann A."/>
            <person name="Sternberg P.W."/>
            <person name="Wang J."/>
            <person name="Gasser R.B."/>
        </authorList>
    </citation>
    <scope>NUCLEOTIDE SEQUENCE [LARGE SCALE GENOMIC DNA]</scope>
    <source>
        <strain evidence="2">DCEP-RM93F</strain>
    </source>
</reference>
<dbReference type="AlphaFoldDB" id="A0A085NSH1"/>
<feature type="compositionally biased region" description="Polar residues" evidence="1">
    <location>
        <begin position="67"/>
        <end position="88"/>
    </location>
</feature>
<dbReference type="Proteomes" id="UP000030758">
    <property type="component" value="Unassembled WGS sequence"/>
</dbReference>
<sequence>MQHYDMRNYAEDYSLQRLVGEWAPQLPAQTDNSDSIIKPAHQLAHLYRVLLIAQHRRHCLSSVRMTLTSESSGTEEANVQISRSPSADSRNEDQVPRWQGKQRPTRTASCPPTITDADCFKVSYAPNEKTTCRSLIGNCRRRGTYRPRSSSLPTKMIRLPVQAYPLGPSSNRSKPPDCTKLRENSNLAVRDPNGPPASNDTPKSKVIGEEIITSNKFPGKMLRLLSLKKSTGQFKILCRRSKIADYWAKATACAAALPNPNWIEQFSTPLFVGAVVVEPETTFQPRVNTTVTDNAPKQPPKEEQNSLGGTLVQPLAAKYEGSDEEIKELSPESVETNECAQKSG</sequence>
<evidence type="ECO:0000313" key="2">
    <source>
        <dbReference type="EMBL" id="KFD72417.1"/>
    </source>
</evidence>
<evidence type="ECO:0000256" key="1">
    <source>
        <dbReference type="SAM" id="MobiDB-lite"/>
    </source>
</evidence>
<gene>
    <name evidence="2" type="ORF">M514_05410</name>
</gene>
<organism evidence="2">
    <name type="scientific">Trichuris suis</name>
    <name type="common">pig whipworm</name>
    <dbReference type="NCBI Taxonomy" id="68888"/>
    <lineage>
        <taxon>Eukaryota</taxon>
        <taxon>Metazoa</taxon>
        <taxon>Ecdysozoa</taxon>
        <taxon>Nematoda</taxon>
        <taxon>Enoplea</taxon>
        <taxon>Dorylaimia</taxon>
        <taxon>Trichinellida</taxon>
        <taxon>Trichuridae</taxon>
        <taxon>Trichuris</taxon>
    </lineage>
</organism>
<name>A0A085NSH1_9BILA</name>
<feature type="compositionally biased region" description="Polar residues" evidence="1">
    <location>
        <begin position="333"/>
        <end position="344"/>
    </location>
</feature>
<dbReference type="EMBL" id="KL367477">
    <property type="protein sequence ID" value="KFD72417.1"/>
    <property type="molecule type" value="Genomic_DNA"/>
</dbReference>
<protein>
    <submittedName>
        <fullName evidence="2">Uncharacterized protein</fullName>
    </submittedName>
</protein>